<accession>A0A396RNT2</accession>
<feature type="transmembrane region" description="Helical" evidence="1">
    <location>
        <begin position="144"/>
        <end position="166"/>
    </location>
</feature>
<feature type="transmembrane region" description="Helical" evidence="1">
    <location>
        <begin position="369"/>
        <end position="388"/>
    </location>
</feature>
<evidence type="ECO:0000259" key="2">
    <source>
        <dbReference type="Pfam" id="PF04235"/>
    </source>
</evidence>
<dbReference type="AlphaFoldDB" id="A0A396RNT2"/>
<feature type="transmembrane region" description="Helical" evidence="1">
    <location>
        <begin position="223"/>
        <end position="245"/>
    </location>
</feature>
<dbReference type="OrthoDB" id="9807744at2"/>
<sequence>MATAATERFATLDATRGAAVMGILLINIISFSMPEQAYVSPRVWGGLDLPDIVVWTINQLFFEGRMRGLFALLFGASAMLVMARAEAKSEGAARVHLSRMAALALFGLAHCYLVWEGDVLFHYAVLGCLLLLVRGWSVKALVRAAIVLLALHTLYWGVQFAGALYFQSIATAPDATAEMVRQYQAMMRGFPGPDSPTIARDLAGYRGDYATVLDYRLEHRATIPVQLLFILGGETLGYMLLGMALMKSGLFTGGWDRARVRRFMIVCYAVSLPAMAAITLWQIASGFDPIVLMGVFLGWSIPFRVVMTLAHAALIVLLVTRFSESAIVARIAAAGRMAFTNYLMTSIVMTTIFYGYGLGLFGHVGRAEVYLFVFAMWALMLAWSKPWLDRFVYGPFEWAWRSLARLRPQPMRRTNHLAS</sequence>
<keyword evidence="4" id="KW-1185">Reference proteome</keyword>
<evidence type="ECO:0000313" key="4">
    <source>
        <dbReference type="Proteomes" id="UP000266693"/>
    </source>
</evidence>
<evidence type="ECO:0000256" key="1">
    <source>
        <dbReference type="SAM" id="Phobius"/>
    </source>
</evidence>
<feature type="transmembrane region" description="Helical" evidence="1">
    <location>
        <begin position="68"/>
        <end position="85"/>
    </location>
</feature>
<evidence type="ECO:0000313" key="3">
    <source>
        <dbReference type="EMBL" id="RHW18078.1"/>
    </source>
</evidence>
<protein>
    <submittedName>
        <fullName evidence="3">DUF418 domain-containing protein</fullName>
    </submittedName>
</protein>
<feature type="transmembrane region" description="Helical" evidence="1">
    <location>
        <begin position="14"/>
        <end position="31"/>
    </location>
</feature>
<organism evidence="3 4">
    <name type="scientific">Sphingomonas gilva</name>
    <dbReference type="NCBI Taxonomy" id="2305907"/>
    <lineage>
        <taxon>Bacteria</taxon>
        <taxon>Pseudomonadati</taxon>
        <taxon>Pseudomonadota</taxon>
        <taxon>Alphaproteobacteria</taxon>
        <taxon>Sphingomonadales</taxon>
        <taxon>Sphingomonadaceae</taxon>
        <taxon>Sphingomonas</taxon>
    </lineage>
</organism>
<dbReference type="EMBL" id="QWLV01000002">
    <property type="protein sequence ID" value="RHW18078.1"/>
    <property type="molecule type" value="Genomic_DNA"/>
</dbReference>
<feature type="transmembrane region" description="Helical" evidence="1">
    <location>
        <begin position="97"/>
        <end position="115"/>
    </location>
</feature>
<feature type="domain" description="DUF418" evidence="2">
    <location>
        <begin position="245"/>
        <end position="405"/>
    </location>
</feature>
<dbReference type="InterPro" id="IPR007349">
    <property type="entry name" value="DUF418"/>
</dbReference>
<gene>
    <name evidence="3" type="ORF">D1610_06170</name>
</gene>
<feature type="transmembrane region" description="Helical" evidence="1">
    <location>
        <begin position="121"/>
        <end position="137"/>
    </location>
</feature>
<name>A0A396RNT2_9SPHN</name>
<dbReference type="Pfam" id="PF04235">
    <property type="entry name" value="DUF418"/>
    <property type="match status" value="1"/>
</dbReference>
<keyword evidence="1" id="KW-0472">Membrane</keyword>
<proteinExistence type="predicted"/>
<keyword evidence="1" id="KW-1133">Transmembrane helix</keyword>
<dbReference type="PANTHER" id="PTHR30590">
    <property type="entry name" value="INNER MEMBRANE PROTEIN"/>
    <property type="match status" value="1"/>
</dbReference>
<dbReference type="PANTHER" id="PTHR30590:SF2">
    <property type="entry name" value="INNER MEMBRANE PROTEIN"/>
    <property type="match status" value="1"/>
</dbReference>
<dbReference type="RefSeq" id="WP_118863270.1">
    <property type="nucleotide sequence ID" value="NZ_QWLV01000002.1"/>
</dbReference>
<feature type="transmembrane region" description="Helical" evidence="1">
    <location>
        <begin position="290"/>
        <end position="319"/>
    </location>
</feature>
<feature type="transmembrane region" description="Helical" evidence="1">
    <location>
        <begin position="265"/>
        <end position="284"/>
    </location>
</feature>
<feature type="transmembrane region" description="Helical" evidence="1">
    <location>
        <begin position="339"/>
        <end position="357"/>
    </location>
</feature>
<dbReference type="InterPro" id="IPR052529">
    <property type="entry name" value="Bact_Transport_Assoc"/>
</dbReference>
<keyword evidence="1" id="KW-0812">Transmembrane</keyword>
<comment type="caution">
    <text evidence="3">The sequence shown here is derived from an EMBL/GenBank/DDBJ whole genome shotgun (WGS) entry which is preliminary data.</text>
</comment>
<dbReference type="Proteomes" id="UP000266693">
    <property type="component" value="Unassembled WGS sequence"/>
</dbReference>
<reference evidence="3 4" key="1">
    <citation type="submission" date="2018-08" db="EMBL/GenBank/DDBJ databases">
        <title>The multiple taxonomic identification of Sphingomonas gilva.</title>
        <authorList>
            <person name="Zhu D."/>
            <person name="Zheng S."/>
        </authorList>
    </citation>
    <scope>NUCLEOTIDE SEQUENCE [LARGE SCALE GENOMIC DNA]</scope>
    <source>
        <strain evidence="3 4">ZDH117</strain>
    </source>
</reference>